<reference evidence="2" key="1">
    <citation type="journal article" date="2023" name="Antibiotics">
        <title>Genomic Characterization of Antibiotic-Resistant Campylobacterales Isolated from Chilean Poultry Meat.</title>
        <authorList>
            <person name="Concha-Toloza M."/>
            <person name="Lopez-Cantillo M."/>
            <person name="Molina-Mora J.A."/>
            <person name="Collado L."/>
        </authorList>
    </citation>
    <scope>NUCLEOTIDE SEQUENCE</scope>
    <source>
        <strain evidence="2">FR1p153A2</strain>
    </source>
</reference>
<evidence type="ECO:0000259" key="1">
    <source>
        <dbReference type="Pfam" id="PF00534"/>
    </source>
</evidence>
<reference evidence="2" key="2">
    <citation type="submission" date="2023-02" db="EMBL/GenBank/DDBJ databases">
        <authorList>
            <person name="Concha-Toloza M."/>
            <person name="Lopez-Cantillo M."/>
            <person name="Molina-Mora J."/>
            <person name="Collado L."/>
        </authorList>
    </citation>
    <scope>NUCLEOTIDE SEQUENCE</scope>
    <source>
        <strain evidence="2">FR1p153A2</strain>
    </source>
</reference>
<dbReference type="CDD" id="cd03811">
    <property type="entry name" value="GT4_GT28_WabH-like"/>
    <property type="match status" value="1"/>
</dbReference>
<dbReference type="InterPro" id="IPR001296">
    <property type="entry name" value="Glyco_trans_1"/>
</dbReference>
<dbReference type="AlphaFoldDB" id="A0AAW6VIN6"/>
<dbReference type="Proteomes" id="UP001237501">
    <property type="component" value="Unassembled WGS sequence"/>
</dbReference>
<dbReference type="PANTHER" id="PTHR12526:SF630">
    <property type="entry name" value="GLYCOSYLTRANSFERASE"/>
    <property type="match status" value="1"/>
</dbReference>
<dbReference type="PANTHER" id="PTHR12526">
    <property type="entry name" value="GLYCOSYLTRANSFERASE"/>
    <property type="match status" value="1"/>
</dbReference>
<proteinExistence type="predicted"/>
<gene>
    <name evidence="2" type="ORF">PT517_12150</name>
</gene>
<dbReference type="GO" id="GO:0016757">
    <property type="term" value="F:glycosyltransferase activity"/>
    <property type="evidence" value="ECO:0007669"/>
    <property type="project" value="InterPro"/>
</dbReference>
<evidence type="ECO:0000313" key="3">
    <source>
        <dbReference type="Proteomes" id="UP001237501"/>
    </source>
</evidence>
<dbReference type="SUPFAM" id="SSF53756">
    <property type="entry name" value="UDP-Glycosyltransferase/glycogen phosphorylase"/>
    <property type="match status" value="1"/>
</dbReference>
<dbReference type="EMBL" id="JAQTJK010000025">
    <property type="protein sequence ID" value="MDK2042530.1"/>
    <property type="molecule type" value="Genomic_DNA"/>
</dbReference>
<accession>A0AAW6VIN6</accession>
<comment type="caution">
    <text evidence="2">The sequence shown here is derived from an EMBL/GenBank/DDBJ whole genome shotgun (WGS) entry which is preliminary data.</text>
</comment>
<evidence type="ECO:0000313" key="2">
    <source>
        <dbReference type="EMBL" id="MDK2042530.1"/>
    </source>
</evidence>
<organism evidence="2 3">
    <name type="scientific">Aliarcobacter butzleri</name>
    <dbReference type="NCBI Taxonomy" id="28197"/>
    <lineage>
        <taxon>Bacteria</taxon>
        <taxon>Pseudomonadati</taxon>
        <taxon>Campylobacterota</taxon>
        <taxon>Epsilonproteobacteria</taxon>
        <taxon>Campylobacterales</taxon>
        <taxon>Arcobacteraceae</taxon>
        <taxon>Aliarcobacter</taxon>
    </lineage>
</organism>
<name>A0AAW6VIN6_9BACT</name>
<dbReference type="Gene3D" id="3.40.50.2000">
    <property type="entry name" value="Glycogen Phosphorylase B"/>
    <property type="match status" value="2"/>
</dbReference>
<dbReference type="Pfam" id="PF00534">
    <property type="entry name" value="Glycos_transf_1"/>
    <property type="match status" value="1"/>
</dbReference>
<dbReference type="RefSeq" id="WP_152060305.1">
    <property type="nucleotide sequence ID" value="NZ_CABVSN010000025.1"/>
</dbReference>
<feature type="domain" description="Glycosyl transferase family 1" evidence="1">
    <location>
        <begin position="181"/>
        <end position="353"/>
    </location>
</feature>
<sequence>MRKIVILINSLESGGAERVVSNLLNDFVDRYDCYLILIHKNIFYTLDSRVKILNLNEQKNLLGIKKFLRLPILAYKLSKLIKEYKFDQVISFLSRSNYINILSNILIKHETIINERAMPSLQYEYGINGKINKILIKTLYPRACLCLSNSYGNMMDLKNNFNVVKIEYIHNLFDIETIEELSKKDIEFQKKRFTFVTVGRLDSGKNHKLLIEAVKDFNADLWIIGDGELKEGLQKYINELNLNDKVYLLGKKENPFSFLSKADCFVFSSNYEGFPNVLVEALVCGLPIISTDCQSGPREILAPTSNISFQLKDKIEFAEYGILVPIKNVEKLKEAMNLLINDKNLRKDYEEKGIFRANDFKIEKIIKQYERILCAE</sequence>
<protein>
    <submittedName>
        <fullName evidence="2">Glycosyltransferase</fullName>
    </submittedName>
</protein>